<dbReference type="InterPro" id="IPR038740">
    <property type="entry name" value="BioF2-like_GNAT_dom"/>
</dbReference>
<evidence type="ECO:0000259" key="1">
    <source>
        <dbReference type="Pfam" id="PF13480"/>
    </source>
</evidence>
<dbReference type="KEGG" id="mflg:ABS361_16975"/>
<dbReference type="InterPro" id="IPR016181">
    <property type="entry name" value="Acyl_CoA_acyltransferase"/>
</dbReference>
<name>A0AAU7X837_9HYPH</name>
<dbReference type="AlphaFoldDB" id="A0AAU7X837"/>
<evidence type="ECO:0000313" key="2">
    <source>
        <dbReference type="EMBL" id="XBY43750.1"/>
    </source>
</evidence>
<dbReference type="EC" id="2.3.1.-" evidence="2"/>
<proteinExistence type="predicted"/>
<keyword evidence="2" id="KW-0808">Transferase</keyword>
<reference evidence="2" key="1">
    <citation type="submission" date="2024-06" db="EMBL/GenBank/DDBJ databases">
        <title>Methylostella associata gen. nov., sp. nov., a novel Ancalomicrobiaceae-affiliated facultatively methylotrophic bacteria that feed on methanotrophs of the genus Methylococcus.</title>
        <authorList>
            <person name="Saltykova V."/>
            <person name="Danilova O.V."/>
            <person name="Oshkin I.Y."/>
            <person name="Belova S.E."/>
            <person name="Pimenov N.V."/>
            <person name="Dedysh S.N."/>
        </authorList>
    </citation>
    <scope>NUCLEOTIDE SEQUENCE</scope>
    <source>
        <strain evidence="2">S20</strain>
    </source>
</reference>
<sequence length="366" mass="38744">MGDAAGSGPPTVAVGVDPMIAPRPNSDICAEVVRDPAMLAGLVADWWRLWHAAEQPTAFQSPAWLLPWWSVFGTGDLYAIAVWSEEALVGFAPLYRRPGAPIQPLGVGISDQFDLLIDRSVPEAGPMLARAVESLADRTATEIELPELAAGSHAARLLAGRGRLAQGSPCPVLALPEGADFEAVVPARRRRKMRMAHHRAEAAGGIEIEAVIGGDAMAAIGDLVRLQTLRWADRDEAPVLADPAFRTFLEAAAVPLAEAGLLRLTRLRVDNGVVAVQLGLAGPGHHAAYLGAFDPAFERISPGALLMGAAIEAAIAEGARAFRFLRGGEAYKFAWGAVDRPNGRMVIAPRDRGHPSSIGRDVFVPA</sequence>
<keyword evidence="2" id="KW-0012">Acyltransferase</keyword>
<dbReference type="Pfam" id="PF13480">
    <property type="entry name" value="Acetyltransf_6"/>
    <property type="match status" value="1"/>
</dbReference>
<gene>
    <name evidence="2" type="ORF">ABS361_16975</name>
</gene>
<dbReference type="Gene3D" id="3.40.630.30">
    <property type="match status" value="1"/>
</dbReference>
<organism evidence="2">
    <name type="scientific">Methyloraptor flagellatus</name>
    <dbReference type="NCBI Taxonomy" id="3162530"/>
    <lineage>
        <taxon>Bacteria</taxon>
        <taxon>Pseudomonadati</taxon>
        <taxon>Pseudomonadota</taxon>
        <taxon>Alphaproteobacteria</taxon>
        <taxon>Hyphomicrobiales</taxon>
        <taxon>Ancalomicrobiaceae</taxon>
        <taxon>Methyloraptor</taxon>
    </lineage>
</organism>
<dbReference type="EMBL" id="CP158568">
    <property type="protein sequence ID" value="XBY43750.1"/>
    <property type="molecule type" value="Genomic_DNA"/>
</dbReference>
<feature type="domain" description="BioF2-like acetyltransferase" evidence="1">
    <location>
        <begin position="188"/>
        <end position="332"/>
    </location>
</feature>
<accession>A0AAU7X837</accession>
<dbReference type="SUPFAM" id="SSF55729">
    <property type="entry name" value="Acyl-CoA N-acyltransferases (Nat)"/>
    <property type="match status" value="1"/>
</dbReference>
<dbReference type="GO" id="GO:0016746">
    <property type="term" value="F:acyltransferase activity"/>
    <property type="evidence" value="ECO:0007669"/>
    <property type="project" value="UniProtKB-KW"/>
</dbReference>
<protein>
    <submittedName>
        <fullName evidence="2">GNAT family N-acetyltransferase</fullName>
        <ecNumber evidence="2">2.3.1.-</ecNumber>
    </submittedName>
</protein>
<dbReference type="RefSeq" id="WP_407048852.1">
    <property type="nucleotide sequence ID" value="NZ_CP158568.1"/>
</dbReference>